<keyword evidence="26" id="KW-0812">Transmembrane</keyword>
<dbReference type="STRING" id="8022.A0A060XTX9"/>
<evidence type="ECO:0000256" key="18">
    <source>
        <dbReference type="ARBA" id="ARBA00034105"/>
    </source>
</evidence>
<evidence type="ECO:0000256" key="1">
    <source>
        <dbReference type="ARBA" id="ARBA00004123"/>
    </source>
</evidence>
<comment type="subcellular location">
    <subcellularLocation>
        <location evidence="3">Cell membrane</location>
    </subcellularLocation>
    <subcellularLocation>
        <location evidence="4">Cytoplasm</location>
    </subcellularLocation>
    <subcellularLocation>
        <location evidence="2">Early endosome membrane</location>
    </subcellularLocation>
    <subcellularLocation>
        <location evidence="1">Nucleus</location>
    </subcellularLocation>
    <subcellularLocation>
        <location evidence="18">Postsynaptic density</location>
    </subcellularLocation>
    <subcellularLocation>
        <location evidence="5">Recycling endosome membrane</location>
    </subcellularLocation>
</comment>
<dbReference type="GO" id="GO:0031901">
    <property type="term" value="C:early endosome membrane"/>
    <property type="evidence" value="ECO:0007669"/>
    <property type="project" value="UniProtKB-SubCell"/>
</dbReference>
<evidence type="ECO:0000256" key="15">
    <source>
        <dbReference type="ARBA" id="ARBA00023098"/>
    </source>
</evidence>
<evidence type="ECO:0000256" key="13">
    <source>
        <dbReference type="ARBA" id="ARBA00022801"/>
    </source>
</evidence>
<evidence type="ECO:0000256" key="12">
    <source>
        <dbReference type="ARBA" id="ARBA00022753"/>
    </source>
</evidence>
<dbReference type="AlphaFoldDB" id="A0A060XTX9"/>
<keyword evidence="11" id="KW-0597">Phosphoprotein</keyword>
<evidence type="ECO:0000256" key="19">
    <source>
        <dbReference type="ARBA" id="ARBA00051770"/>
    </source>
</evidence>
<dbReference type="GO" id="GO:0005886">
    <property type="term" value="C:plasma membrane"/>
    <property type="evidence" value="ECO:0007669"/>
    <property type="project" value="UniProtKB-SubCell"/>
</dbReference>
<gene>
    <name evidence="27" type="ORF">GSONMT00002417001</name>
</gene>
<keyword evidence="16 26" id="KW-0472">Membrane</keyword>
<dbReference type="EMBL" id="FR906080">
    <property type="protein sequence ID" value="CDQ82971.1"/>
    <property type="molecule type" value="Genomic_DNA"/>
</dbReference>
<dbReference type="FunFam" id="2.60.40.150:FF:000038">
    <property type="entry name" value="Type I inositol 3,4-bisphosphate 4-phosphatase"/>
    <property type="match status" value="1"/>
</dbReference>
<feature type="transmembrane region" description="Helical" evidence="26">
    <location>
        <begin position="643"/>
        <end position="660"/>
    </location>
</feature>
<evidence type="ECO:0000256" key="25">
    <source>
        <dbReference type="SAM" id="MobiDB-lite"/>
    </source>
</evidence>
<dbReference type="GO" id="GO:0044281">
    <property type="term" value="P:small molecule metabolic process"/>
    <property type="evidence" value="ECO:0007669"/>
    <property type="project" value="UniProtKB-ARBA"/>
</dbReference>
<evidence type="ECO:0000256" key="6">
    <source>
        <dbReference type="ARBA" id="ARBA00004847"/>
    </source>
</evidence>
<keyword evidence="15" id="KW-0443">Lipid metabolism</keyword>
<evidence type="ECO:0000256" key="26">
    <source>
        <dbReference type="SAM" id="Phobius"/>
    </source>
</evidence>
<dbReference type="EC" id="3.1.3.66" evidence="8"/>
<evidence type="ECO:0000256" key="3">
    <source>
        <dbReference type="ARBA" id="ARBA00004236"/>
    </source>
</evidence>
<organism evidence="27 28">
    <name type="scientific">Oncorhynchus mykiss</name>
    <name type="common">Rainbow trout</name>
    <name type="synonym">Salmo gairdneri</name>
    <dbReference type="NCBI Taxonomy" id="8022"/>
    <lineage>
        <taxon>Eukaryota</taxon>
        <taxon>Metazoa</taxon>
        <taxon>Chordata</taxon>
        <taxon>Craniata</taxon>
        <taxon>Vertebrata</taxon>
        <taxon>Euteleostomi</taxon>
        <taxon>Actinopterygii</taxon>
        <taxon>Neopterygii</taxon>
        <taxon>Teleostei</taxon>
        <taxon>Protacanthopterygii</taxon>
        <taxon>Salmoniformes</taxon>
        <taxon>Salmonidae</taxon>
        <taxon>Salmoninae</taxon>
        <taxon>Oncorhynchus</taxon>
    </lineage>
</organism>
<dbReference type="InterPro" id="IPR035892">
    <property type="entry name" value="C2_domain_sf"/>
</dbReference>
<feature type="region of interest" description="Disordered" evidence="25">
    <location>
        <begin position="535"/>
        <end position="561"/>
    </location>
</feature>
<evidence type="ECO:0000256" key="16">
    <source>
        <dbReference type="ARBA" id="ARBA00023136"/>
    </source>
</evidence>
<dbReference type="PaxDb" id="8022-A0A060XTX9"/>
<dbReference type="InterPro" id="IPR039034">
    <property type="entry name" value="INPP4"/>
</dbReference>
<evidence type="ECO:0000256" key="24">
    <source>
        <dbReference type="ARBA" id="ARBA00082036"/>
    </source>
</evidence>
<evidence type="ECO:0000256" key="20">
    <source>
        <dbReference type="ARBA" id="ARBA00051892"/>
    </source>
</evidence>
<evidence type="ECO:0000256" key="5">
    <source>
        <dbReference type="ARBA" id="ARBA00004565"/>
    </source>
</evidence>
<dbReference type="PANTHER" id="PTHR12187:SF4">
    <property type="entry name" value="INOSITOL POLYPHOSPHATE-4-PHOSPHATASE TYPE I A"/>
    <property type="match status" value="1"/>
</dbReference>
<keyword evidence="17" id="KW-0539">Nucleus</keyword>
<dbReference type="SUPFAM" id="SSF49562">
    <property type="entry name" value="C2 domain (Calcium/lipid-binding domain, CaLB)"/>
    <property type="match status" value="1"/>
</dbReference>
<reference evidence="27" key="1">
    <citation type="journal article" date="2014" name="Nat. Commun.">
        <title>The rainbow trout genome provides novel insights into evolution after whole-genome duplication in vertebrates.</title>
        <authorList>
            <person name="Berthelot C."/>
            <person name="Brunet F."/>
            <person name="Chalopin D."/>
            <person name="Juanchich A."/>
            <person name="Bernard M."/>
            <person name="Noel B."/>
            <person name="Bento P."/>
            <person name="Da Silva C."/>
            <person name="Labadie K."/>
            <person name="Alberti A."/>
            <person name="Aury J.M."/>
            <person name="Louis A."/>
            <person name="Dehais P."/>
            <person name="Bardou P."/>
            <person name="Montfort J."/>
            <person name="Klopp C."/>
            <person name="Cabau C."/>
            <person name="Gaspin C."/>
            <person name="Thorgaard G.H."/>
            <person name="Boussaha M."/>
            <person name="Quillet E."/>
            <person name="Guyomard R."/>
            <person name="Galiana D."/>
            <person name="Bobe J."/>
            <person name="Volff J.N."/>
            <person name="Genet C."/>
            <person name="Wincker P."/>
            <person name="Jaillon O."/>
            <person name="Roest Crollius H."/>
            <person name="Guiguen Y."/>
        </authorList>
    </citation>
    <scope>NUCLEOTIDE SEQUENCE [LARGE SCALE GENOMIC DNA]</scope>
</reference>
<evidence type="ECO:0000256" key="2">
    <source>
        <dbReference type="ARBA" id="ARBA00004146"/>
    </source>
</evidence>
<dbReference type="GO" id="GO:0055038">
    <property type="term" value="C:recycling endosome membrane"/>
    <property type="evidence" value="ECO:0007669"/>
    <property type="project" value="UniProtKB-SubCell"/>
</dbReference>
<dbReference type="PANTHER" id="PTHR12187">
    <property type="entry name" value="AGAP000124-PA"/>
    <property type="match status" value="1"/>
</dbReference>
<keyword evidence="9" id="KW-1003">Cell membrane</keyword>
<evidence type="ECO:0000256" key="17">
    <source>
        <dbReference type="ARBA" id="ARBA00023242"/>
    </source>
</evidence>
<comment type="similarity">
    <text evidence="7">Belongs to the inositol 3,4-bisphosphate 4-phosphatase family.</text>
</comment>
<evidence type="ECO:0000256" key="7">
    <source>
        <dbReference type="ARBA" id="ARBA00006306"/>
    </source>
</evidence>
<keyword evidence="14" id="KW-0770">Synapse</keyword>
<evidence type="ECO:0000313" key="27">
    <source>
        <dbReference type="EMBL" id="CDQ82971.1"/>
    </source>
</evidence>
<keyword evidence="10" id="KW-0963">Cytoplasm</keyword>
<comment type="catalytic activity">
    <reaction evidence="19">
        <text>1D-myo-inositol 3,4-bisphosphate + H2O = 1D-myo-inositol 3-phosphate + phosphate</text>
        <dbReference type="Rhea" id="RHEA:43388"/>
        <dbReference type="ChEBI" id="CHEBI:15377"/>
        <dbReference type="ChEBI" id="CHEBI:43474"/>
        <dbReference type="ChEBI" id="CHEBI:58401"/>
        <dbReference type="ChEBI" id="CHEBI:83241"/>
    </reaction>
    <physiologicalReaction direction="left-to-right" evidence="19">
        <dbReference type="Rhea" id="RHEA:43389"/>
    </physiologicalReaction>
</comment>
<comment type="subunit">
    <text evidence="21">Interacts with INPP5F.</text>
</comment>
<comment type="catalytic activity">
    <reaction evidence="20">
        <text>1D-myo-inositol 1,3,4-trisphosphate + H2O = 1D-myo-inositol 1,3-bisphosphate + phosphate</text>
        <dbReference type="Rhea" id="RHEA:43392"/>
        <dbReference type="ChEBI" id="CHEBI:15377"/>
        <dbReference type="ChEBI" id="CHEBI:43474"/>
        <dbReference type="ChEBI" id="CHEBI:58414"/>
        <dbReference type="ChEBI" id="CHEBI:83242"/>
    </reaction>
    <physiologicalReaction direction="left-to-right" evidence="20">
        <dbReference type="Rhea" id="RHEA:43393"/>
    </physiologicalReaction>
</comment>
<evidence type="ECO:0000256" key="14">
    <source>
        <dbReference type="ARBA" id="ARBA00023018"/>
    </source>
</evidence>
<accession>A0A060XTX9</accession>
<comment type="pathway">
    <text evidence="6">Signal transduction; phosphatidylinositol signaling pathway.</text>
</comment>
<dbReference type="GO" id="GO:0005634">
    <property type="term" value="C:nucleus"/>
    <property type="evidence" value="ECO:0007669"/>
    <property type="project" value="UniProtKB-SubCell"/>
</dbReference>
<keyword evidence="13" id="KW-0378">Hydrolase</keyword>
<keyword evidence="12" id="KW-0967">Endosome</keyword>
<evidence type="ECO:0000256" key="9">
    <source>
        <dbReference type="ARBA" id="ARBA00022475"/>
    </source>
</evidence>
<evidence type="ECO:0000256" key="8">
    <source>
        <dbReference type="ARBA" id="ARBA00013037"/>
    </source>
</evidence>
<evidence type="ECO:0000256" key="21">
    <source>
        <dbReference type="ARBA" id="ARBA00065112"/>
    </source>
</evidence>
<sequence>MSEARERSPRHQRPWSVYRANTFDLSSEMIGLALAGNSQDPDEPVLEFSVACNELVTPALERKPNSFVAVSCTTPPQAFWTKHSQTEIIEGTNNPIFLSSIAFFQDSLINQQTQVKLSVYDVKDRSQGTVGRILDKMTLKHQVIWRRRLHLTLRSAENKHVGNITIIAWQIEEKRDQRTLPVARLPDAINGRTVLPVDESLTESMGVRAKYASLCKDTLLTSVFGGTMSRMYRFPTTDGHHLRVLEQMAESVLSLNIPRQYVKLLLEEDAARVCELEELGELSPCWENLRRQIVTQYQNIILAYQETLSDLTNYKEPLAWYQVCWGRRAPSLVPGLLGKESPWPGTRSVGEGEPLAWYQVCWGRRAPRLVPGEPLAWYQVCLCCFIDLCGVCILSSVINPKRLINNFTNLICHHRIQNGLSCLAQFPLCGSYGLYPQTRQLVTECDCKLLASAIQALNAARPEYIASKASPSADATDQVVLRNDRDTLLAKWSGCNSRSSLHVDWHEEEWEKVWLNVDKSLECIIQRVDKLLQKDRLPGDSSQGDTTPGHQQGGSSKKGNQSTRAFWINPECMTQEEPSSSLPSPPSSSSSLLPALTLNLTHACPPSPDKNPCRFLSFLTSLHLLFSFVMHICPLIILLSYSSYLNLLELVYLVFVQYFVLKHSKDVYFLCVNGSFFSVCQCLLYSGGQPKSRCCGLLCASSAYVL</sequence>
<evidence type="ECO:0000256" key="4">
    <source>
        <dbReference type="ARBA" id="ARBA00004496"/>
    </source>
</evidence>
<dbReference type="Proteomes" id="UP000193380">
    <property type="component" value="Unassembled WGS sequence"/>
</dbReference>
<proteinExistence type="inferred from homology"/>
<feature type="compositionally biased region" description="Polar residues" evidence="25">
    <location>
        <begin position="540"/>
        <end position="561"/>
    </location>
</feature>
<evidence type="ECO:0000256" key="10">
    <source>
        <dbReference type="ARBA" id="ARBA00022490"/>
    </source>
</evidence>
<evidence type="ECO:0000256" key="23">
    <source>
        <dbReference type="ARBA" id="ARBA00080875"/>
    </source>
</evidence>
<evidence type="ECO:0000256" key="22">
    <source>
        <dbReference type="ARBA" id="ARBA00074640"/>
    </source>
</evidence>
<name>A0A060XTX9_ONCMY</name>
<dbReference type="GO" id="GO:0016316">
    <property type="term" value="F:phosphatidylinositol-3,4-bisphosphate 4-phosphatase activity"/>
    <property type="evidence" value="ECO:0007669"/>
    <property type="project" value="UniProtKB-EC"/>
</dbReference>
<evidence type="ECO:0000313" key="28">
    <source>
        <dbReference type="Proteomes" id="UP000193380"/>
    </source>
</evidence>
<reference evidence="27" key="2">
    <citation type="submission" date="2014-03" db="EMBL/GenBank/DDBJ databases">
        <authorList>
            <person name="Genoscope - CEA"/>
        </authorList>
    </citation>
    <scope>NUCLEOTIDE SEQUENCE</scope>
</reference>
<evidence type="ECO:0000256" key="11">
    <source>
        <dbReference type="ARBA" id="ARBA00022553"/>
    </source>
</evidence>
<dbReference type="GO" id="GO:0014069">
    <property type="term" value="C:postsynaptic density"/>
    <property type="evidence" value="ECO:0007669"/>
    <property type="project" value="UniProtKB-SubCell"/>
</dbReference>
<keyword evidence="26" id="KW-1133">Transmembrane helix</keyword>
<protein>
    <recommendedName>
        <fullName evidence="22">Inositol polyphosphate-4-phosphatase type I A</fullName>
        <ecNumber evidence="8">3.1.3.66</ecNumber>
    </recommendedName>
    <alternativeName>
        <fullName evidence="24">Inositol polyphosphate 4-phosphatase type I</fullName>
    </alternativeName>
    <alternativeName>
        <fullName evidence="23">Type I inositol 3,4-bisphosphate 4-phosphatase</fullName>
    </alternativeName>
</protein>